<protein>
    <submittedName>
        <fullName evidence="2">Nuclear transport factor 2 family protein</fullName>
    </submittedName>
</protein>
<dbReference type="InterPro" id="IPR032710">
    <property type="entry name" value="NTF2-like_dom_sf"/>
</dbReference>
<feature type="domain" description="SnoaL-like" evidence="1">
    <location>
        <begin position="16"/>
        <end position="113"/>
    </location>
</feature>
<dbReference type="InterPro" id="IPR037401">
    <property type="entry name" value="SnoaL-like"/>
</dbReference>
<dbReference type="Proteomes" id="UP000244906">
    <property type="component" value="Unassembled WGS sequence"/>
</dbReference>
<dbReference type="Pfam" id="PF12680">
    <property type="entry name" value="SnoaL_2"/>
    <property type="match status" value="1"/>
</dbReference>
<proteinExistence type="predicted"/>
<reference evidence="2 3" key="1">
    <citation type="submission" date="2018-04" db="EMBL/GenBank/DDBJ databases">
        <title>Thalassorhabdus spongiae gen. nov., sp. nov., isolated from a marine sponge in South-West Iceland.</title>
        <authorList>
            <person name="Knobloch S."/>
            <person name="Daussin A."/>
            <person name="Johannsson R."/>
            <person name="Marteinsson V.T."/>
        </authorList>
    </citation>
    <scope>NUCLEOTIDE SEQUENCE [LARGE SCALE GENOMIC DNA]</scope>
    <source>
        <strain evidence="2 3">Hp12</strain>
    </source>
</reference>
<evidence type="ECO:0000313" key="3">
    <source>
        <dbReference type="Proteomes" id="UP000244906"/>
    </source>
</evidence>
<dbReference type="Gene3D" id="3.10.450.50">
    <property type="match status" value="1"/>
</dbReference>
<dbReference type="RefSeq" id="WP_116685226.1">
    <property type="nucleotide sequence ID" value="NZ_CAWNYD010000001.1"/>
</dbReference>
<gene>
    <name evidence="2" type="ORF">DC094_00980</name>
</gene>
<comment type="caution">
    <text evidence="2">The sequence shown here is derived from an EMBL/GenBank/DDBJ whole genome shotgun (WGS) entry which is preliminary data.</text>
</comment>
<evidence type="ECO:0000313" key="2">
    <source>
        <dbReference type="EMBL" id="PVZ71637.1"/>
    </source>
</evidence>
<accession>A0A2V1H387</accession>
<evidence type="ECO:0000259" key="1">
    <source>
        <dbReference type="Pfam" id="PF12680"/>
    </source>
</evidence>
<organism evidence="2 3">
    <name type="scientific">Pelagibaculum spongiae</name>
    <dbReference type="NCBI Taxonomy" id="2080658"/>
    <lineage>
        <taxon>Bacteria</taxon>
        <taxon>Pseudomonadati</taxon>
        <taxon>Pseudomonadota</taxon>
        <taxon>Gammaproteobacteria</taxon>
        <taxon>Oceanospirillales</taxon>
        <taxon>Pelagibaculum</taxon>
    </lineage>
</organism>
<dbReference type="AlphaFoldDB" id="A0A2V1H387"/>
<dbReference type="OrthoDB" id="8759424at2"/>
<name>A0A2V1H387_9GAMM</name>
<dbReference type="SUPFAM" id="SSF54427">
    <property type="entry name" value="NTF2-like"/>
    <property type="match status" value="1"/>
</dbReference>
<keyword evidence="3" id="KW-1185">Reference proteome</keyword>
<sequence>MTQNITENQATQLIASLYQAVDRLDAKSVGQFLTRNARFQLGNHGAISGKEQIINANAAFFQSINTMRHTILNIWQQNNNIICAGKVHYTRHDSSTLEIPFSGIFKLESGLINDYQIYVDISPL</sequence>
<dbReference type="EMBL" id="QDDL01000001">
    <property type="protein sequence ID" value="PVZ71637.1"/>
    <property type="molecule type" value="Genomic_DNA"/>
</dbReference>